<keyword evidence="1" id="KW-1133">Transmembrane helix</keyword>
<keyword evidence="1" id="KW-0812">Transmembrane</keyword>
<accession>A0A8D8Y733</accession>
<dbReference type="AlphaFoldDB" id="A0A8D8Y733"/>
<evidence type="ECO:0000313" key="2">
    <source>
        <dbReference type="EMBL" id="CAG6721578.1"/>
    </source>
</evidence>
<reference evidence="2" key="1">
    <citation type="submission" date="2021-05" db="EMBL/GenBank/DDBJ databases">
        <authorList>
            <person name="Alioto T."/>
            <person name="Alioto T."/>
            <person name="Gomez Garrido J."/>
        </authorList>
    </citation>
    <scope>NUCLEOTIDE SEQUENCE</scope>
</reference>
<protein>
    <submittedName>
        <fullName evidence="2">Uncharacterized protein</fullName>
    </submittedName>
</protein>
<proteinExistence type="predicted"/>
<name>A0A8D8Y733_9HEMI</name>
<organism evidence="2">
    <name type="scientific">Cacopsylla melanoneura</name>
    <dbReference type="NCBI Taxonomy" id="428564"/>
    <lineage>
        <taxon>Eukaryota</taxon>
        <taxon>Metazoa</taxon>
        <taxon>Ecdysozoa</taxon>
        <taxon>Arthropoda</taxon>
        <taxon>Hexapoda</taxon>
        <taxon>Insecta</taxon>
        <taxon>Pterygota</taxon>
        <taxon>Neoptera</taxon>
        <taxon>Paraneoptera</taxon>
        <taxon>Hemiptera</taxon>
        <taxon>Sternorrhyncha</taxon>
        <taxon>Psylloidea</taxon>
        <taxon>Psyllidae</taxon>
        <taxon>Psyllinae</taxon>
        <taxon>Cacopsylla</taxon>
    </lineage>
</organism>
<dbReference type="EMBL" id="HBUF01362367">
    <property type="protein sequence ID" value="CAG6721578.1"/>
    <property type="molecule type" value="Transcribed_RNA"/>
</dbReference>
<keyword evidence="1" id="KW-0472">Membrane</keyword>
<evidence type="ECO:0000256" key="1">
    <source>
        <dbReference type="SAM" id="Phobius"/>
    </source>
</evidence>
<feature type="transmembrane region" description="Helical" evidence="1">
    <location>
        <begin position="59"/>
        <end position="78"/>
    </location>
</feature>
<sequence length="107" mass="12341">MKKKKNCFYTGTLCSSQDSQDRIFCSYNMAVRSVSCDLYYYLLYLHTIKIKKIKSQSKYLLFPGLILVCFFGGCKMIVLMHLALIGQVRDVHVIFMSTVMANVYIKA</sequence>